<sequence>MIFIGPKAAYTGIPSARQGGKGKAARNRVKHMTVGTLAYLATIVYFALRSDATFHAGGGDDFDYAEFYRGLLMTMTEDATPEQLKELLLWWDRCIPVIVYIVPVLI</sequence>
<organism evidence="1 2">
    <name type="scientific">Sphaerobolus stellatus (strain SS14)</name>
    <dbReference type="NCBI Taxonomy" id="990650"/>
    <lineage>
        <taxon>Eukaryota</taxon>
        <taxon>Fungi</taxon>
        <taxon>Dikarya</taxon>
        <taxon>Basidiomycota</taxon>
        <taxon>Agaricomycotina</taxon>
        <taxon>Agaricomycetes</taxon>
        <taxon>Phallomycetidae</taxon>
        <taxon>Geastrales</taxon>
        <taxon>Sphaerobolaceae</taxon>
        <taxon>Sphaerobolus</taxon>
    </lineage>
</organism>
<dbReference type="Proteomes" id="UP000054279">
    <property type="component" value="Unassembled WGS sequence"/>
</dbReference>
<evidence type="ECO:0000313" key="1">
    <source>
        <dbReference type="EMBL" id="KIJ37301.1"/>
    </source>
</evidence>
<proteinExistence type="predicted"/>
<dbReference type="HOGENOM" id="CLU_2224896_0_0_1"/>
<dbReference type="AlphaFoldDB" id="A0A0C9VJ06"/>
<reference evidence="1 2" key="1">
    <citation type="submission" date="2014-06" db="EMBL/GenBank/DDBJ databases">
        <title>Evolutionary Origins and Diversification of the Mycorrhizal Mutualists.</title>
        <authorList>
            <consortium name="DOE Joint Genome Institute"/>
            <consortium name="Mycorrhizal Genomics Consortium"/>
            <person name="Kohler A."/>
            <person name="Kuo A."/>
            <person name="Nagy L.G."/>
            <person name="Floudas D."/>
            <person name="Copeland A."/>
            <person name="Barry K.W."/>
            <person name="Cichocki N."/>
            <person name="Veneault-Fourrey C."/>
            <person name="LaButti K."/>
            <person name="Lindquist E.A."/>
            <person name="Lipzen A."/>
            <person name="Lundell T."/>
            <person name="Morin E."/>
            <person name="Murat C."/>
            <person name="Riley R."/>
            <person name="Ohm R."/>
            <person name="Sun H."/>
            <person name="Tunlid A."/>
            <person name="Henrissat B."/>
            <person name="Grigoriev I.V."/>
            <person name="Hibbett D.S."/>
            <person name="Martin F."/>
        </authorList>
    </citation>
    <scope>NUCLEOTIDE SEQUENCE [LARGE SCALE GENOMIC DNA]</scope>
    <source>
        <strain evidence="1 2">SS14</strain>
    </source>
</reference>
<evidence type="ECO:0000313" key="2">
    <source>
        <dbReference type="Proteomes" id="UP000054279"/>
    </source>
</evidence>
<dbReference type="OrthoDB" id="3160134at2759"/>
<gene>
    <name evidence="1" type="ORF">M422DRAFT_33834</name>
</gene>
<dbReference type="EMBL" id="KN837170">
    <property type="protein sequence ID" value="KIJ37301.1"/>
    <property type="molecule type" value="Genomic_DNA"/>
</dbReference>
<dbReference type="Pfam" id="PF20414">
    <property type="entry name" value="DUF6698"/>
    <property type="match status" value="1"/>
</dbReference>
<protein>
    <submittedName>
        <fullName evidence="1">Uncharacterized protein</fullName>
    </submittedName>
</protein>
<name>A0A0C9VJ06_SPHS4</name>
<keyword evidence="2" id="KW-1185">Reference proteome</keyword>
<dbReference type="InterPro" id="IPR046521">
    <property type="entry name" value="DUF6698"/>
</dbReference>
<accession>A0A0C9VJ06</accession>